<feature type="region of interest" description="Disordered" evidence="1">
    <location>
        <begin position="17"/>
        <end position="94"/>
    </location>
</feature>
<sequence>MLNTWLLRVPCEAPRGAKTKMLENPPWRAGARHATHVTPKAVDDAKPRGISATAQKHAASPSQLQSSRAKAKKQKSASELQIGELRGTSRELGNSSTIAQTRLIKRKRYLVADDDSNSGENDEDTEGPVVDVAEDIGMIDEDAPEQDMTESDEYIGTDRRESDAELEYLPQVQIQQDQANIHDVIEDNQAECGDVDDLDGYISQRLMPSDGAEGVEKWYSDEEMSAPRVDEVKQRRRLMKLVKRFEQAIPEWMKSDDEGWQSEHEGDKKPQSETEKVNNSGEEVEEDEENTDDEGEMEKIKLKEKAEKAGSRTVRRWPIWTEVIVPDRRGRWSISDQDRRVHKVLTRTASKELPKILCFENAFPLADIRGTLLRSALVRVATELGQDVIKEQLLADTAYVEVMGKIPEGRMSNFCLDLKKITMKSVKTSYELAKIPVNKYVAILWELLKEPTYLYIFPGRIHEIHSTLDGFKLGLDRTKVDLRTETYVEHYRNHMATLKQLRDEDIEVYHDLMAHLY</sequence>
<dbReference type="OrthoDB" id="2648616at2759"/>
<feature type="region of interest" description="Disordered" evidence="1">
    <location>
        <begin position="254"/>
        <end position="303"/>
    </location>
</feature>
<dbReference type="InterPro" id="IPR045341">
    <property type="entry name" value="DUF6532"/>
</dbReference>
<feature type="compositionally biased region" description="Acidic residues" evidence="1">
    <location>
        <begin position="282"/>
        <end position="296"/>
    </location>
</feature>
<gene>
    <name evidence="3" type="ORF">EW146_g6294</name>
</gene>
<keyword evidence="4" id="KW-1185">Reference proteome</keyword>
<feature type="domain" description="DUF6532" evidence="2">
    <location>
        <begin position="351"/>
        <end position="455"/>
    </location>
</feature>
<evidence type="ECO:0000256" key="1">
    <source>
        <dbReference type="SAM" id="MobiDB-lite"/>
    </source>
</evidence>
<dbReference type="AlphaFoldDB" id="A0A4S4LPL5"/>
<dbReference type="Pfam" id="PF20149">
    <property type="entry name" value="DUF6532"/>
    <property type="match status" value="1"/>
</dbReference>
<protein>
    <recommendedName>
        <fullName evidence="2">DUF6532 domain-containing protein</fullName>
    </recommendedName>
</protein>
<accession>A0A4S4LPL5</accession>
<organism evidence="3 4">
    <name type="scientific">Bondarzewia mesenterica</name>
    <dbReference type="NCBI Taxonomy" id="1095465"/>
    <lineage>
        <taxon>Eukaryota</taxon>
        <taxon>Fungi</taxon>
        <taxon>Dikarya</taxon>
        <taxon>Basidiomycota</taxon>
        <taxon>Agaricomycotina</taxon>
        <taxon>Agaricomycetes</taxon>
        <taxon>Russulales</taxon>
        <taxon>Bondarzewiaceae</taxon>
        <taxon>Bondarzewia</taxon>
    </lineage>
</organism>
<feature type="compositionally biased region" description="Basic and acidic residues" evidence="1">
    <location>
        <begin position="254"/>
        <end position="276"/>
    </location>
</feature>
<reference evidence="3 4" key="1">
    <citation type="submission" date="2019-02" db="EMBL/GenBank/DDBJ databases">
        <title>Genome sequencing of the rare red list fungi Bondarzewia mesenterica.</title>
        <authorList>
            <person name="Buettner E."/>
            <person name="Kellner H."/>
        </authorList>
    </citation>
    <scope>NUCLEOTIDE SEQUENCE [LARGE SCALE GENOMIC DNA]</scope>
    <source>
        <strain evidence="3 4">DSM 108281</strain>
    </source>
</reference>
<dbReference type="EMBL" id="SGPL01000311">
    <property type="protein sequence ID" value="THH13985.1"/>
    <property type="molecule type" value="Genomic_DNA"/>
</dbReference>
<evidence type="ECO:0000313" key="4">
    <source>
        <dbReference type="Proteomes" id="UP000310158"/>
    </source>
</evidence>
<dbReference type="Proteomes" id="UP000310158">
    <property type="component" value="Unassembled WGS sequence"/>
</dbReference>
<evidence type="ECO:0000313" key="3">
    <source>
        <dbReference type="EMBL" id="THH13985.1"/>
    </source>
</evidence>
<comment type="caution">
    <text evidence="3">The sequence shown here is derived from an EMBL/GenBank/DDBJ whole genome shotgun (WGS) entry which is preliminary data.</text>
</comment>
<proteinExistence type="predicted"/>
<name>A0A4S4LPL5_9AGAM</name>
<evidence type="ECO:0000259" key="2">
    <source>
        <dbReference type="Pfam" id="PF20149"/>
    </source>
</evidence>